<protein>
    <submittedName>
        <fullName evidence="1">Uncharacterized protein</fullName>
    </submittedName>
</protein>
<evidence type="ECO:0000313" key="1">
    <source>
        <dbReference type="EMBL" id="MBC5765853.1"/>
    </source>
</evidence>
<evidence type="ECO:0000313" key="2">
    <source>
        <dbReference type="Proteomes" id="UP000596827"/>
    </source>
</evidence>
<reference evidence="1" key="1">
    <citation type="submission" date="2020-08" db="EMBL/GenBank/DDBJ databases">
        <title>Ramlibacter sp. GTP1 16S ribosomal RNA gene genome sequencing and assembly.</title>
        <authorList>
            <person name="Kang M."/>
        </authorList>
    </citation>
    <scope>NUCLEOTIDE SEQUENCE</scope>
    <source>
        <strain evidence="1">GTP1</strain>
    </source>
</reference>
<proteinExistence type="predicted"/>
<dbReference type="EMBL" id="JACORU010000005">
    <property type="protein sequence ID" value="MBC5765853.1"/>
    <property type="molecule type" value="Genomic_DNA"/>
</dbReference>
<accession>A0A923MAP2</accession>
<keyword evidence="2" id="KW-1185">Reference proteome</keyword>
<dbReference type="Proteomes" id="UP000596827">
    <property type="component" value="Unassembled WGS sequence"/>
</dbReference>
<sequence length="99" mass="11061">MDEDIEALRREVQHLMAMNTAAYLAITSLVATHPNPQQLQLHLIASLEGILGSERIAKWPEDQKAIVRRVMETFQQIQPAGHIDPLASALGDRDPRSQP</sequence>
<dbReference type="RefSeq" id="WP_187082322.1">
    <property type="nucleotide sequence ID" value="NZ_JACORU010000005.1"/>
</dbReference>
<organism evidence="1 2">
    <name type="scientific">Ramlibacter albus</name>
    <dbReference type="NCBI Taxonomy" id="2079448"/>
    <lineage>
        <taxon>Bacteria</taxon>
        <taxon>Pseudomonadati</taxon>
        <taxon>Pseudomonadota</taxon>
        <taxon>Betaproteobacteria</taxon>
        <taxon>Burkholderiales</taxon>
        <taxon>Comamonadaceae</taxon>
        <taxon>Ramlibacter</taxon>
    </lineage>
</organism>
<dbReference type="AlphaFoldDB" id="A0A923MAP2"/>
<comment type="caution">
    <text evidence="1">The sequence shown here is derived from an EMBL/GenBank/DDBJ whole genome shotgun (WGS) entry which is preliminary data.</text>
</comment>
<name>A0A923MAP2_9BURK</name>
<gene>
    <name evidence="1" type="ORF">H8R02_15400</name>
</gene>